<gene>
    <name evidence="4" type="ORF">DDE83_006809</name>
</gene>
<dbReference type="STRING" id="183478.A0A364MXS5"/>
<feature type="domain" description="Zn(2)-C6 fungal-type" evidence="3">
    <location>
        <begin position="382"/>
        <end position="416"/>
    </location>
</feature>
<dbReference type="CDD" id="cd00067">
    <property type="entry name" value="GAL4"/>
    <property type="match status" value="1"/>
</dbReference>
<feature type="region of interest" description="Disordered" evidence="2">
    <location>
        <begin position="238"/>
        <end position="278"/>
    </location>
</feature>
<dbReference type="Proteomes" id="UP000249619">
    <property type="component" value="Unassembled WGS sequence"/>
</dbReference>
<name>A0A364MXS5_STELY</name>
<keyword evidence="5" id="KW-1185">Reference proteome</keyword>
<feature type="compositionally biased region" description="Basic and acidic residues" evidence="2">
    <location>
        <begin position="250"/>
        <end position="264"/>
    </location>
</feature>
<feature type="compositionally biased region" description="Basic residues" evidence="2">
    <location>
        <begin position="321"/>
        <end position="331"/>
    </location>
</feature>
<dbReference type="InterPro" id="IPR036864">
    <property type="entry name" value="Zn2-C6_fun-type_DNA-bd_sf"/>
</dbReference>
<comment type="caution">
    <text evidence="4">The sequence shown here is derived from an EMBL/GenBank/DDBJ whole genome shotgun (WGS) entry which is preliminary data.</text>
</comment>
<feature type="compositionally biased region" description="Basic and acidic residues" evidence="2">
    <location>
        <begin position="115"/>
        <end position="128"/>
    </location>
</feature>
<dbReference type="GO" id="GO:0008270">
    <property type="term" value="F:zinc ion binding"/>
    <property type="evidence" value="ECO:0007669"/>
    <property type="project" value="InterPro"/>
</dbReference>
<dbReference type="GO" id="GO:0000981">
    <property type="term" value="F:DNA-binding transcription factor activity, RNA polymerase II-specific"/>
    <property type="evidence" value="ECO:0007669"/>
    <property type="project" value="InterPro"/>
</dbReference>
<feature type="compositionally biased region" description="Polar residues" evidence="2">
    <location>
        <begin position="182"/>
        <end position="194"/>
    </location>
</feature>
<sequence length="708" mass="79552">MDGTPPRPDVEFDFNLPHGIDDEENIQENQSNASLDDQNMGQPNSACNVFEEGFSDDDGAAEAFDRSWPGHQARKSPPKDRMSPRNDNEDDEMSPGNKRPRQSLFGGPGDEAEESPDKMLEDPLEHSCKASISGQVNAVQEQGIPGLDIADALPSLSPDPPLSDFPFNARSGLSASERDSVSPRNSQAPSSDTVTIPPDTQVRTPTFQSPYAHICLHDELGYGLRTGIDRKTAFTFLDQDTSGNFDPADEERKKSLKQKQDKAAKASRRGKKGKQRASKELVKKCIARLHFESFGNVRNITNDQENWPDSWSDEDSEVERKRQKKRDSSRRRSPEYIPQTPVADPSDELDDLTGHPAARGWYRANRIRIDEIIYGEDRPFIQCEICRRTKKRCSLKKKTDKPPCKSCKKYHLGCTFYELPKVEKKSAKCKNPTEGDAPEVSQPGHDYFTAEDLEDLNMKDVQRQSRSPTPEMEMEDNDGHKGMLIKVKTCFAQPIIFSGPESTFDCNFCELPSFGFVGLFEREVHVIRWHDGLGLTEVGGGHAENNGQTTMCQDCTFHRVQIMSCEDHHLQRLFSHGIKPDFEDAMNSMLEAEDPVEVKQQLQRWCSMCFSPAMFTCRRRQVSLLSPEDAEVEIDGCGLKLCTECERKLREEFVGDSCVMAATLDLEGKVKEEDEDMSGTVVRADVGFLSRDGLLMKNLDHSAEVAGY</sequence>
<evidence type="ECO:0000256" key="1">
    <source>
        <dbReference type="ARBA" id="ARBA00023242"/>
    </source>
</evidence>
<feature type="region of interest" description="Disordered" evidence="2">
    <location>
        <begin position="1"/>
        <end position="205"/>
    </location>
</feature>
<protein>
    <submittedName>
        <fullName evidence="4">C6 finger domain-containing protein</fullName>
    </submittedName>
</protein>
<feature type="compositionally biased region" description="Basic and acidic residues" evidence="2">
    <location>
        <begin position="77"/>
        <end position="87"/>
    </location>
</feature>
<dbReference type="OrthoDB" id="5303703at2759"/>
<proteinExistence type="predicted"/>
<feature type="compositionally biased region" description="Basic residues" evidence="2">
    <location>
        <begin position="265"/>
        <end position="276"/>
    </location>
</feature>
<evidence type="ECO:0000256" key="2">
    <source>
        <dbReference type="SAM" id="MobiDB-lite"/>
    </source>
</evidence>
<feature type="compositionally biased region" description="Polar residues" evidence="2">
    <location>
        <begin position="130"/>
        <end position="140"/>
    </location>
</feature>
<dbReference type="EMBL" id="QGDH01000111">
    <property type="protein sequence ID" value="RAR06750.1"/>
    <property type="molecule type" value="Genomic_DNA"/>
</dbReference>
<feature type="region of interest" description="Disordered" evidence="2">
    <location>
        <begin position="302"/>
        <end position="351"/>
    </location>
</feature>
<organism evidence="4 5">
    <name type="scientific">Stemphylium lycopersici</name>
    <name type="common">Tomato gray leaf spot disease fungus</name>
    <name type="synonym">Thyrospora lycopersici</name>
    <dbReference type="NCBI Taxonomy" id="183478"/>
    <lineage>
        <taxon>Eukaryota</taxon>
        <taxon>Fungi</taxon>
        <taxon>Dikarya</taxon>
        <taxon>Ascomycota</taxon>
        <taxon>Pezizomycotina</taxon>
        <taxon>Dothideomycetes</taxon>
        <taxon>Pleosporomycetidae</taxon>
        <taxon>Pleosporales</taxon>
        <taxon>Pleosporineae</taxon>
        <taxon>Pleosporaceae</taxon>
        <taxon>Stemphylium</taxon>
    </lineage>
</organism>
<dbReference type="PROSITE" id="PS50048">
    <property type="entry name" value="ZN2_CY6_FUNGAL_2"/>
    <property type="match status" value="1"/>
</dbReference>
<evidence type="ECO:0000313" key="5">
    <source>
        <dbReference type="Proteomes" id="UP000249619"/>
    </source>
</evidence>
<reference evidence="5" key="1">
    <citation type="submission" date="2018-05" db="EMBL/GenBank/DDBJ databases">
        <title>Draft genome sequence of Stemphylium lycopersici strain CIDEFI 213.</title>
        <authorList>
            <person name="Medina R."/>
            <person name="Franco M.E.E."/>
            <person name="Lucentini C.G."/>
            <person name="Saparrat M.C.N."/>
            <person name="Balatti P.A."/>
        </authorList>
    </citation>
    <scope>NUCLEOTIDE SEQUENCE [LARGE SCALE GENOMIC DNA]</scope>
    <source>
        <strain evidence="5">CIDEFI 213</strain>
    </source>
</reference>
<dbReference type="InterPro" id="IPR001138">
    <property type="entry name" value="Zn2Cys6_DnaBD"/>
</dbReference>
<evidence type="ECO:0000259" key="3">
    <source>
        <dbReference type="PROSITE" id="PS50048"/>
    </source>
</evidence>
<feature type="compositionally biased region" description="Polar residues" evidence="2">
    <location>
        <begin position="27"/>
        <end position="47"/>
    </location>
</feature>
<dbReference type="AlphaFoldDB" id="A0A364MXS5"/>
<evidence type="ECO:0000313" key="4">
    <source>
        <dbReference type="EMBL" id="RAR06750.1"/>
    </source>
</evidence>
<dbReference type="SUPFAM" id="SSF57701">
    <property type="entry name" value="Zn2/Cys6 DNA-binding domain"/>
    <property type="match status" value="1"/>
</dbReference>
<accession>A0A364MXS5</accession>
<keyword evidence="1" id="KW-0539">Nucleus</keyword>